<reference evidence="1 2" key="1">
    <citation type="journal article" date="2016" name="Mol. Biol. Evol.">
        <title>Comparative Genomics of Early-Diverging Mushroom-Forming Fungi Provides Insights into the Origins of Lignocellulose Decay Capabilities.</title>
        <authorList>
            <person name="Nagy L.G."/>
            <person name="Riley R."/>
            <person name="Tritt A."/>
            <person name="Adam C."/>
            <person name="Daum C."/>
            <person name="Floudas D."/>
            <person name="Sun H."/>
            <person name="Yadav J.S."/>
            <person name="Pangilinan J."/>
            <person name="Larsson K.H."/>
            <person name="Matsuura K."/>
            <person name="Barry K."/>
            <person name="Labutti K."/>
            <person name="Kuo R."/>
            <person name="Ohm R.A."/>
            <person name="Bhattacharya S.S."/>
            <person name="Shirouzu T."/>
            <person name="Yoshinaga Y."/>
            <person name="Martin F.M."/>
            <person name="Grigoriev I.V."/>
            <person name="Hibbett D.S."/>
        </authorList>
    </citation>
    <scope>NUCLEOTIDE SEQUENCE [LARGE SCALE GENOMIC DNA]</scope>
    <source>
        <strain evidence="1 2">HHB14362 ss-1</strain>
    </source>
</reference>
<proteinExistence type="predicted"/>
<dbReference type="EMBL" id="KV425608">
    <property type="protein sequence ID" value="KZT21342.1"/>
    <property type="molecule type" value="Genomic_DNA"/>
</dbReference>
<name>A0A165PQ25_9AGAM</name>
<gene>
    <name evidence="1" type="ORF">NEOLEDRAFT_1139682</name>
</gene>
<organism evidence="1 2">
    <name type="scientific">Neolentinus lepideus HHB14362 ss-1</name>
    <dbReference type="NCBI Taxonomy" id="1314782"/>
    <lineage>
        <taxon>Eukaryota</taxon>
        <taxon>Fungi</taxon>
        <taxon>Dikarya</taxon>
        <taxon>Basidiomycota</taxon>
        <taxon>Agaricomycotina</taxon>
        <taxon>Agaricomycetes</taxon>
        <taxon>Gloeophyllales</taxon>
        <taxon>Gloeophyllaceae</taxon>
        <taxon>Neolentinus</taxon>
    </lineage>
</organism>
<evidence type="ECO:0000313" key="1">
    <source>
        <dbReference type="EMBL" id="KZT21342.1"/>
    </source>
</evidence>
<accession>A0A165PQ25</accession>
<protein>
    <submittedName>
        <fullName evidence="1">Uncharacterized protein</fullName>
    </submittedName>
</protein>
<keyword evidence="2" id="KW-1185">Reference proteome</keyword>
<evidence type="ECO:0000313" key="2">
    <source>
        <dbReference type="Proteomes" id="UP000076761"/>
    </source>
</evidence>
<dbReference type="InParanoid" id="A0A165PQ25"/>
<sequence>MLAHWYEIMEFGKNMNDTSAQLLHRNNELSHYRGPVIIRVMCVILGGLRLLL</sequence>
<dbReference type="Proteomes" id="UP000076761">
    <property type="component" value="Unassembled WGS sequence"/>
</dbReference>
<dbReference type="AlphaFoldDB" id="A0A165PQ25"/>